<dbReference type="Pfam" id="PF03729">
    <property type="entry name" value="DUF308"/>
    <property type="match status" value="2"/>
</dbReference>
<dbReference type="OrthoDB" id="2456403at2"/>
<feature type="transmembrane region" description="Helical" evidence="1">
    <location>
        <begin position="74"/>
        <end position="104"/>
    </location>
</feature>
<dbReference type="InterPro" id="IPR005325">
    <property type="entry name" value="DUF308_memb"/>
</dbReference>
<dbReference type="STRING" id="1234409.C683_1111"/>
<dbReference type="PANTHER" id="PTHR34989">
    <property type="entry name" value="PROTEIN HDED"/>
    <property type="match status" value="1"/>
</dbReference>
<feature type="transmembrane region" description="Helical" evidence="1">
    <location>
        <begin position="7"/>
        <end position="26"/>
    </location>
</feature>
<feature type="transmembrane region" description="Helical" evidence="1">
    <location>
        <begin position="32"/>
        <end position="53"/>
    </location>
</feature>
<dbReference type="EMBL" id="AMYT01000022">
    <property type="protein sequence ID" value="EKU26836.1"/>
    <property type="molecule type" value="Genomic_DNA"/>
</dbReference>
<keyword evidence="1" id="KW-1133">Transmembrane helix</keyword>
<dbReference type="RefSeq" id="WP_009491897.1">
    <property type="nucleotide sequence ID" value="NZ_AMYT01000022.1"/>
</dbReference>
<dbReference type="eggNOG" id="COG3247">
    <property type="taxonomic scope" value="Bacteria"/>
</dbReference>
<feature type="transmembrane region" description="Helical" evidence="1">
    <location>
        <begin position="124"/>
        <end position="144"/>
    </location>
</feature>
<accession>K8ZMI6</accession>
<comment type="caution">
    <text evidence="2">The sequence shown here is derived from an EMBL/GenBank/DDBJ whole genome shotgun (WGS) entry which is preliminary data.</text>
</comment>
<keyword evidence="1" id="KW-0472">Membrane</keyword>
<dbReference type="InterPro" id="IPR052712">
    <property type="entry name" value="Acid_resist_chaperone_HdeD"/>
</dbReference>
<evidence type="ECO:0000256" key="1">
    <source>
        <dbReference type="SAM" id="Phobius"/>
    </source>
</evidence>
<dbReference type="AlphaFoldDB" id="K8ZMI6"/>
<keyword evidence="1" id="KW-0812">Transmembrane</keyword>
<dbReference type="GO" id="GO:0005886">
    <property type="term" value="C:plasma membrane"/>
    <property type="evidence" value="ECO:0007669"/>
    <property type="project" value="TreeGrafter"/>
</dbReference>
<gene>
    <name evidence="2" type="ORF">C683_1111</name>
</gene>
<sequence>MEKRRFNWMSLIVGILFLVVSFILLINPSFSLEWIVIYVAIVAIVEGVLELFFRHQLHKQLGIENKHWVSLVMGILLIVLGVVLLFNISFGIEVLPYIFAFWFVIDSVDNLFLLDFARLVGKGYYWFTLIASLLGIFLGVWLFMNPVASSVVCCYLVSLFFMWFGIQYIWEAFVLRY</sequence>
<evidence type="ECO:0000313" key="3">
    <source>
        <dbReference type="Proteomes" id="UP000016057"/>
    </source>
</evidence>
<feature type="transmembrane region" description="Helical" evidence="1">
    <location>
        <begin position="151"/>
        <end position="170"/>
    </location>
</feature>
<evidence type="ECO:0000313" key="2">
    <source>
        <dbReference type="EMBL" id="EKU26836.1"/>
    </source>
</evidence>
<dbReference type="Proteomes" id="UP000016057">
    <property type="component" value="Unassembled WGS sequence"/>
</dbReference>
<organism evidence="2 3">
    <name type="scientific">Catellicoccus marimammalium M35/04/3</name>
    <dbReference type="NCBI Taxonomy" id="1234409"/>
    <lineage>
        <taxon>Bacteria</taxon>
        <taxon>Bacillati</taxon>
        <taxon>Bacillota</taxon>
        <taxon>Bacilli</taxon>
        <taxon>Lactobacillales</taxon>
        <taxon>Enterococcaceae</taxon>
        <taxon>Catellicoccus</taxon>
    </lineage>
</organism>
<reference evidence="2 3" key="1">
    <citation type="journal article" date="2013" name="Genome Announc.">
        <title>Draft Genome Sequence of Catellicoccus marimammalium, a Novel Species Commonly Found in Gull Feces.</title>
        <authorList>
            <person name="Weigand M.R."/>
            <person name="Ryu H."/>
            <person name="Bozcek L."/>
            <person name="Konstantinidis K.T."/>
            <person name="Santo Domingo J.W."/>
        </authorList>
    </citation>
    <scope>NUCLEOTIDE SEQUENCE [LARGE SCALE GENOMIC DNA]</scope>
    <source>
        <strain evidence="2 3">M35/04/3</strain>
    </source>
</reference>
<proteinExistence type="predicted"/>
<dbReference type="PANTHER" id="PTHR34989:SF1">
    <property type="entry name" value="PROTEIN HDED"/>
    <property type="match status" value="1"/>
</dbReference>
<name>K8ZMI6_9ENTE</name>
<keyword evidence="3" id="KW-1185">Reference proteome</keyword>
<protein>
    <submittedName>
        <fullName evidence="2">Membrane protein, putative</fullName>
    </submittedName>
</protein>